<feature type="region of interest" description="Disordered" evidence="1">
    <location>
        <begin position="41"/>
        <end position="66"/>
    </location>
</feature>
<dbReference type="EMBL" id="JAJSOF020000019">
    <property type="protein sequence ID" value="KAJ4438851.1"/>
    <property type="molecule type" value="Genomic_DNA"/>
</dbReference>
<sequence>MAGLCEGGNEPPGFLKAIKQTARFDAGSRYMVSRETLRRYATRRSETNTNGTEFDSSELEGGGGEGRKQEKCIAIIASHNVL</sequence>
<comment type="caution">
    <text evidence="2">The sequence shown here is derived from an EMBL/GenBank/DDBJ whole genome shotgun (WGS) entry which is preliminary data.</text>
</comment>
<evidence type="ECO:0000313" key="3">
    <source>
        <dbReference type="Proteomes" id="UP001148838"/>
    </source>
</evidence>
<reference evidence="2 3" key="1">
    <citation type="journal article" date="2022" name="Allergy">
        <title>Genome assembly and annotation of Periplaneta americana reveal a comprehensive cockroach allergen profile.</title>
        <authorList>
            <person name="Wang L."/>
            <person name="Xiong Q."/>
            <person name="Saelim N."/>
            <person name="Wang L."/>
            <person name="Nong W."/>
            <person name="Wan A.T."/>
            <person name="Shi M."/>
            <person name="Liu X."/>
            <person name="Cao Q."/>
            <person name="Hui J.H.L."/>
            <person name="Sookrung N."/>
            <person name="Leung T.F."/>
            <person name="Tungtrongchitr A."/>
            <person name="Tsui S.K.W."/>
        </authorList>
    </citation>
    <scope>NUCLEOTIDE SEQUENCE [LARGE SCALE GENOMIC DNA]</scope>
    <source>
        <strain evidence="2">PWHHKU_190912</strain>
    </source>
</reference>
<dbReference type="Proteomes" id="UP001148838">
    <property type="component" value="Unassembled WGS sequence"/>
</dbReference>
<name>A0ABQ8SXD5_PERAM</name>
<organism evidence="2 3">
    <name type="scientific">Periplaneta americana</name>
    <name type="common">American cockroach</name>
    <name type="synonym">Blatta americana</name>
    <dbReference type="NCBI Taxonomy" id="6978"/>
    <lineage>
        <taxon>Eukaryota</taxon>
        <taxon>Metazoa</taxon>
        <taxon>Ecdysozoa</taxon>
        <taxon>Arthropoda</taxon>
        <taxon>Hexapoda</taxon>
        <taxon>Insecta</taxon>
        <taxon>Pterygota</taxon>
        <taxon>Neoptera</taxon>
        <taxon>Polyneoptera</taxon>
        <taxon>Dictyoptera</taxon>
        <taxon>Blattodea</taxon>
        <taxon>Blattoidea</taxon>
        <taxon>Blattidae</taxon>
        <taxon>Blattinae</taxon>
        <taxon>Periplaneta</taxon>
    </lineage>
</organism>
<proteinExistence type="predicted"/>
<protein>
    <submittedName>
        <fullName evidence="2">Uncharacterized protein</fullName>
    </submittedName>
</protein>
<keyword evidence="3" id="KW-1185">Reference proteome</keyword>
<evidence type="ECO:0000256" key="1">
    <source>
        <dbReference type="SAM" id="MobiDB-lite"/>
    </source>
</evidence>
<feature type="non-terminal residue" evidence="2">
    <location>
        <position position="82"/>
    </location>
</feature>
<evidence type="ECO:0000313" key="2">
    <source>
        <dbReference type="EMBL" id="KAJ4438851.1"/>
    </source>
</evidence>
<accession>A0ABQ8SXD5</accession>
<gene>
    <name evidence="2" type="ORF">ANN_14804</name>
</gene>